<dbReference type="SUPFAM" id="SSF51126">
    <property type="entry name" value="Pectin lyase-like"/>
    <property type="match status" value="2"/>
</dbReference>
<evidence type="ECO:0008006" key="7">
    <source>
        <dbReference type="Google" id="ProtNLM"/>
    </source>
</evidence>
<sequence length="2765" mass="285682">MFCTASSGLNRAGRGRIAGIWQSLLKCLLLLLFVGSAAQAQTTTLKITPITWDIIGLDSNNVNTGPNVFVVGARVCNIGSSTATNVTAQFLKTGTNNPYINLQDLDSYSVASLPAGVDPNPTGRKTYMYPNPTQTSIPANCFDFYFNGVITRTTDAYTTKQDYIIRATATNASTVQTPSGRALYIEKLVSQNRNSVKSLTGSTTVEVGKTYQYTLVVDTATGGYEQIEHFPNFPNNQFQILKIETSYDEPPNQKNQIAWGDACGWNYVYDYSKSNPNQSFCGPVSGYNITGGKAGGNPITTVYTVRILGPGNGAINNLIYDFSGSSYHYNSDYNTGGTMNFTSVFPPNLTVTKSTSTPVVARISGATASYSITVSNAATDSGTATSVVISDPLPTGFTYASTGTVVLSGGATRTTTSNPTSGSTTPSWGSFTLPAGASVTIPFTVNVSTSAALTTHQNGVTATYTSPDGTTGNQRTYNSASSTAEDVTLINPFDFGDAPTASPYNYGSASHLVGGGYLGLGVDTESANQPTTAANGDDLNGTDDEDGVTLNPALGSNYSTVALAGSSNVMSVVASASGFVNAWIDLNLDGDFLDAGEQVLTNQAVVAGSNSLNFTLGNAVRHGVSYLRVRYTTSAVGSPSPVGQLNSGEVEDHQINLAVPMPSGQCGVGLDNGGFESLSVPLSTYIITEKTNVPGWNTTATDNQIEIWKSGFNGVPAFAGGQFAELNANMVSSLYQDVVTVPGQVVRWTFAHRGRLGTDTLRLRVGAPTTSIASMTLLQTASDGTSGWGFYTGSYTVPAGQFVTRFAFESVSASGGDPTFGNFLDAVSFAAPCNFSGTIFEDYNYGGGAGRNFNSGQGMAGVPARVELYNANGNYMLSTTASSTGAYSFDFSLLGTHYIRVVNSTVQSSRSGYTSSLIPVQTYRSVYTSGSVTGVSNEVGGRAPASVDAASGASGAVLDTTAFTLSSGGQVQTVSPIDVIQTSVNVTGVNFGFNFDTIVNTNRTGQGSLAQFITNAITLGGETSLAQSGNRRTTAGTSESLPAGYESSIFMIPAAQHTSGVAIINLSGASDPALPSILGANAVRTIVDGTTQTANIGNTNSGVLGAGVTVGTGNDGQEGGGDDPTLAQVQRPEVQLTGRFGINGLWVGANNVSLRGLAVRGFGQNSTTSNHGDVVIDGASNVTIEGMILGTTASSFSDPGAGNRSSNGIVIWSGAVSNLTLQNNLIGFMERRGIAATGNTLQLDTVLIQQNEIRSTNRLGTTQGGGIELNPNYSPSGTYHRLITIRQNLITGVGTGDSGIELGYTPSDTVKRIEDNTISNNAFGGISLSLDTATGTATFNSSTVRDYILHNVITGNQTGVQIYAAGTISALNNKTISQNAIYDNTALGIDLRQDGVSANDGGLTTAQPNQMIDYPIITSSVLTGNSLQLRGVVGGNLPSNAIPTPNNSTFAGVTVEFFIADNNPANQNGPVLVSDTLSKPHGEGAIYIGQGTADASGNFNVTLTLTAAQVTALGTATNVTATATSAAGATSEFGPVYLFNQVSGTVFEDVNYGGGAGRDYATSNTSAQNGGSGFAAGAIGRANVTVEVYDSAGNPVDLNPGTAGVQNSVTTQAGGTYSIGLFEGNYQIRVVNSTLTSVRATSGTGLIPVQTYRTNASSGTAVAVTNRVGGENPAEVDAAANASSTLSALNAQTGIEVQSISLVNLNAGNVSGVDFGFNYDTIVSTRDSGQGSLRQFVLNANALGDESKLAQSGNRKKLDNTNEALPAGKESSIFMVPSGQLTTGVVVITLSSTVQFTGTNSPNAILDATTQTVNIGDTNSQAANGRTDQLGTGGTVGLGPDAVASSGDELVLNKVFRPEVEIKAGSGVPGVGLRLSANNITVRGVSIYGFGSSANSDNNANIQIDDTFVNTLIEQNWIGLQAARTAFDCSATAATAVSTGTGDNIRSVGGDNGTVRYNLIGCSAGKGFGVENSSTGWQIIGNEIRGNAILNRHLDGIDIENGASGSATVRGNLITANWGVGVDSYSGAGSNTIEQNTIDGNGIGISGGSPLEDAGIRLYGSGSTVQFNVIRNNVGSGVQIQVGSNNNVITRNSIHNNTKIGIDLLKTGDDETKGTDPYYTINDSGDTDTGGNDLLNFPVFTTATLQAGNLVVQGYARPGAAIELFIASPDPSGFGEGQTYLVTLTEGCASVATCLYLDQDSTTGSYGPGAVNGTPQGQDSTNRFQFSIPVGSLLASVSVGTQLTATATLGGKTSEFSGLVTISVGGFTVSGNVYEDLQPNGTREATESWATGTTVYVHLIQGGNVVATTTVNAGTGAFSFSNIGNGTYTLAVSSVSGVVSSPAPAIQAPTGWLYMNPDSGSKQVDVAGNVSNQNFGLYHGSRLTGRVFYDNAHGAASAADESKANNGIQDLQEKGASGVTVKATAGTGTVTAVTDGSGNFQIYLPHQQFGGQLVIVSHNVQPATGNNINNSTSVVLASALNDGLASSRVYSNTSGQVYGSFYFGVLSPSAWRPDQSGTTSSPGIIDYTHSYIPQTLGALNFATTGNLFYAVYGDLNCDGTLTDAEKNVNVLVNPVQVGYSWPRLSDGSFKPCEYHVLVSVPSNLAANSVDKVRVKAELTWQNNTSVKDPLYLLDTTTTRTLGNGGKLSLTKGLRNITQGETSYTTSNGGKVGETIEYKITFTNSGDTVITDIVLGDNIPYFTDLLQNMYGATGEMELHCPNGAVVNVHLGVVGVIDLPLNLPTSCNITQMAPGDFGYFLYQVKIR</sequence>
<dbReference type="Pfam" id="PF20009">
    <property type="entry name" value="GEVED"/>
    <property type="match status" value="1"/>
</dbReference>
<dbReference type="InterPro" id="IPR045474">
    <property type="entry name" value="GEVED"/>
</dbReference>
<dbReference type="RefSeq" id="WP_146882673.1">
    <property type="nucleotide sequence ID" value="NZ_BJXB01000003.1"/>
</dbReference>
<reference evidence="5 6" key="1">
    <citation type="submission" date="2019-07" db="EMBL/GenBank/DDBJ databases">
        <title>Whole genome shotgun sequence of Deinococcus cellulosilyticus NBRC 106333.</title>
        <authorList>
            <person name="Hosoyama A."/>
            <person name="Uohara A."/>
            <person name="Ohji S."/>
            <person name="Ichikawa N."/>
        </authorList>
    </citation>
    <scope>NUCLEOTIDE SEQUENCE [LARGE SCALE GENOMIC DNA]</scope>
    <source>
        <strain evidence="5 6">NBRC 106333</strain>
    </source>
</reference>
<organism evidence="5 6">
    <name type="scientific">Deinococcus cellulosilyticus (strain DSM 18568 / NBRC 106333 / KACC 11606 / 5516J-15)</name>
    <dbReference type="NCBI Taxonomy" id="1223518"/>
    <lineage>
        <taxon>Bacteria</taxon>
        <taxon>Thermotogati</taxon>
        <taxon>Deinococcota</taxon>
        <taxon>Deinococci</taxon>
        <taxon>Deinococcales</taxon>
        <taxon>Deinococcaceae</taxon>
        <taxon>Deinococcus</taxon>
    </lineage>
</organism>
<dbReference type="Proteomes" id="UP000321306">
    <property type="component" value="Unassembled WGS sequence"/>
</dbReference>
<feature type="domain" description="Right handed beta helix" evidence="3">
    <location>
        <begin position="1950"/>
        <end position="2109"/>
    </location>
</feature>
<evidence type="ECO:0000259" key="3">
    <source>
        <dbReference type="Pfam" id="PF13229"/>
    </source>
</evidence>
<comment type="caution">
    <text evidence="5">The sequence shown here is derived from an EMBL/GenBank/DDBJ whole genome shotgun (WGS) entry which is preliminary data.</text>
</comment>
<feature type="region of interest" description="Disordered" evidence="1">
    <location>
        <begin position="461"/>
        <end position="480"/>
    </location>
</feature>
<proteinExistence type="predicted"/>
<dbReference type="InterPro" id="IPR039448">
    <property type="entry name" value="Beta_helix"/>
</dbReference>
<evidence type="ECO:0000313" key="6">
    <source>
        <dbReference type="Proteomes" id="UP000321306"/>
    </source>
</evidence>
<dbReference type="InterPro" id="IPR006626">
    <property type="entry name" value="PbH1"/>
</dbReference>
<feature type="domain" description="DUF11" evidence="2">
    <location>
        <begin position="349"/>
        <end position="474"/>
    </location>
</feature>
<dbReference type="InterPro" id="IPR011050">
    <property type="entry name" value="Pectin_lyase_fold/virulence"/>
</dbReference>
<evidence type="ECO:0000256" key="1">
    <source>
        <dbReference type="SAM" id="MobiDB-lite"/>
    </source>
</evidence>
<accession>A0A511MXE4</accession>
<dbReference type="InterPro" id="IPR047589">
    <property type="entry name" value="DUF11_rpt"/>
</dbReference>
<dbReference type="SMART" id="SM00710">
    <property type="entry name" value="PbH1"/>
    <property type="match status" value="14"/>
</dbReference>
<gene>
    <name evidence="5" type="ORF">DC3_08750</name>
</gene>
<dbReference type="OrthoDB" id="52232at2"/>
<name>A0A511MXE4_DEIC1</name>
<dbReference type="SUPFAM" id="SSF117074">
    <property type="entry name" value="Hypothetical protein PA1324"/>
    <property type="match status" value="1"/>
</dbReference>
<dbReference type="Pfam" id="PF01345">
    <property type="entry name" value="DUF11"/>
    <property type="match status" value="1"/>
</dbReference>
<dbReference type="InterPro" id="IPR001434">
    <property type="entry name" value="OmcB-like_DUF11"/>
</dbReference>
<dbReference type="InterPro" id="IPR013783">
    <property type="entry name" value="Ig-like_fold"/>
</dbReference>
<evidence type="ECO:0000313" key="5">
    <source>
        <dbReference type="EMBL" id="GEM45240.1"/>
    </source>
</evidence>
<evidence type="ECO:0000259" key="2">
    <source>
        <dbReference type="Pfam" id="PF01345"/>
    </source>
</evidence>
<dbReference type="NCBIfam" id="TIGR01451">
    <property type="entry name" value="B_ant_repeat"/>
    <property type="match status" value="2"/>
</dbReference>
<keyword evidence="6" id="KW-1185">Reference proteome</keyword>
<protein>
    <recommendedName>
        <fullName evidence="7">DUF11 domain-containing protein</fullName>
    </recommendedName>
</protein>
<dbReference type="Gene3D" id="2.160.20.10">
    <property type="entry name" value="Single-stranded right-handed beta-helix, Pectin lyase-like"/>
    <property type="match status" value="2"/>
</dbReference>
<dbReference type="Pfam" id="PF13229">
    <property type="entry name" value="Beta_helix"/>
    <property type="match status" value="1"/>
</dbReference>
<dbReference type="InterPro" id="IPR012334">
    <property type="entry name" value="Pectin_lyas_fold"/>
</dbReference>
<dbReference type="EMBL" id="BJXB01000003">
    <property type="protein sequence ID" value="GEM45240.1"/>
    <property type="molecule type" value="Genomic_DNA"/>
</dbReference>
<evidence type="ECO:0000259" key="4">
    <source>
        <dbReference type="Pfam" id="PF20009"/>
    </source>
</evidence>
<feature type="domain" description="GEVED" evidence="4">
    <location>
        <begin position="580"/>
        <end position="656"/>
    </location>
</feature>
<dbReference type="Gene3D" id="2.60.40.10">
    <property type="entry name" value="Immunoglobulins"/>
    <property type="match status" value="3"/>
</dbReference>